<keyword evidence="2" id="KW-0732">Signal</keyword>
<keyword evidence="4" id="KW-1185">Reference proteome</keyword>
<dbReference type="CDD" id="cd14748">
    <property type="entry name" value="PBP2_UgpB"/>
    <property type="match status" value="1"/>
</dbReference>
<reference evidence="3 4" key="1">
    <citation type="submission" date="2021-06" db="EMBL/GenBank/DDBJ databases">
        <title>Bacillus sp. RD4P76, an endophyte from a halophyte.</title>
        <authorList>
            <person name="Sun J.-Q."/>
        </authorList>
    </citation>
    <scope>NUCLEOTIDE SEQUENCE [LARGE SCALE GENOMIC DNA]</scope>
    <source>
        <strain evidence="3 4">CGMCC 1.15917</strain>
    </source>
</reference>
<dbReference type="InterPro" id="IPR050490">
    <property type="entry name" value="Bact_solute-bd_prot1"/>
</dbReference>
<evidence type="ECO:0000313" key="4">
    <source>
        <dbReference type="Proteomes" id="UP000784880"/>
    </source>
</evidence>
<dbReference type="PANTHER" id="PTHR43649:SF30">
    <property type="entry name" value="ABC TRANSPORTER SUBSTRATE-BINDING PROTEIN"/>
    <property type="match status" value="1"/>
</dbReference>
<sequence length="455" mass="50368">MKKLVSILVLMLLISFAVGCSNEAEGNVSEKDNDTTNESSEDQTKEEEKQEEIAQDPTEITLYFPVAVGGPITELINTMADDFNAEQDAYIVNPIYTGSYGETMTKAQTAMRSGDQPHLTVLSSTELFALLESDMIIALDDLIEESGGDDYLNDFYYGFLENGQTEGSTYSIPFQRSTQILFYNKEAFEAAGLDPETPPTTWDEIVEYGKLLTTDDQWGYEIPSTSFVAWLFQGLALQNGKNLMSSDGTEVYFDTPENVEALEFWRDLASVHGIMQDPVIDWATSPTSFLEGQTAMMVHTTGNLANIRDNASFEFGTAYLPAGNRDHGTPVGGGSFYIFNGISEEEERGAWEFIKYATSPDVMAQWSIDTGYVGATESSYETEIMKAYLEEFPQAATARDQLEHAHASISTYHNAEIQQILSDFVQAALLGEMTAEEALKAAQEQADQLLAPYKQ</sequence>
<dbReference type="RefSeq" id="WP_217064572.1">
    <property type="nucleotide sequence ID" value="NZ_JAHQCS010000044.1"/>
</dbReference>
<feature type="region of interest" description="Disordered" evidence="1">
    <location>
        <begin position="24"/>
        <end position="56"/>
    </location>
</feature>
<gene>
    <name evidence="3" type="ORF">KS419_02820</name>
</gene>
<proteinExistence type="predicted"/>
<dbReference type="Proteomes" id="UP000784880">
    <property type="component" value="Unassembled WGS sequence"/>
</dbReference>
<organism evidence="3 4">
    <name type="scientific">Evansella tamaricis</name>
    <dbReference type="NCBI Taxonomy" id="2069301"/>
    <lineage>
        <taxon>Bacteria</taxon>
        <taxon>Bacillati</taxon>
        <taxon>Bacillota</taxon>
        <taxon>Bacilli</taxon>
        <taxon>Bacillales</taxon>
        <taxon>Bacillaceae</taxon>
        <taxon>Evansella</taxon>
    </lineage>
</organism>
<feature type="signal peptide" evidence="2">
    <location>
        <begin position="1"/>
        <end position="19"/>
    </location>
</feature>
<dbReference type="PANTHER" id="PTHR43649">
    <property type="entry name" value="ARABINOSE-BINDING PROTEIN-RELATED"/>
    <property type="match status" value="1"/>
</dbReference>
<accession>A0ABS6JAG6</accession>
<evidence type="ECO:0000313" key="3">
    <source>
        <dbReference type="EMBL" id="MBU9710676.1"/>
    </source>
</evidence>
<dbReference type="EMBL" id="JAHQCS010000044">
    <property type="protein sequence ID" value="MBU9710676.1"/>
    <property type="molecule type" value="Genomic_DNA"/>
</dbReference>
<dbReference type="InterPro" id="IPR006059">
    <property type="entry name" value="SBP"/>
</dbReference>
<evidence type="ECO:0000256" key="1">
    <source>
        <dbReference type="SAM" id="MobiDB-lite"/>
    </source>
</evidence>
<feature type="compositionally biased region" description="Basic and acidic residues" evidence="1">
    <location>
        <begin position="42"/>
        <end position="52"/>
    </location>
</feature>
<dbReference type="PROSITE" id="PS51257">
    <property type="entry name" value="PROKAR_LIPOPROTEIN"/>
    <property type="match status" value="1"/>
</dbReference>
<dbReference type="Pfam" id="PF13416">
    <property type="entry name" value="SBP_bac_8"/>
    <property type="match status" value="1"/>
</dbReference>
<comment type="caution">
    <text evidence="3">The sequence shown here is derived from an EMBL/GenBank/DDBJ whole genome shotgun (WGS) entry which is preliminary data.</text>
</comment>
<name>A0ABS6JAG6_9BACI</name>
<feature type="chain" id="PRO_5047369503" evidence="2">
    <location>
        <begin position="20"/>
        <end position="455"/>
    </location>
</feature>
<protein>
    <submittedName>
        <fullName evidence="3">ABC transporter substrate-binding protein</fullName>
    </submittedName>
</protein>
<evidence type="ECO:0000256" key="2">
    <source>
        <dbReference type="SAM" id="SignalP"/>
    </source>
</evidence>